<dbReference type="Proteomes" id="UP000315983">
    <property type="component" value="Unassembled WGS sequence"/>
</dbReference>
<dbReference type="EMBL" id="VFOL01000001">
    <property type="protein sequence ID" value="TQL35214.1"/>
    <property type="molecule type" value="Genomic_DNA"/>
</dbReference>
<proteinExistence type="predicted"/>
<evidence type="ECO:0000313" key="4">
    <source>
        <dbReference type="EMBL" id="TQL35214.1"/>
    </source>
</evidence>
<dbReference type="GO" id="GO:0016810">
    <property type="term" value="F:hydrolase activity, acting on carbon-nitrogen (but not peptide) bonds"/>
    <property type="evidence" value="ECO:0007669"/>
    <property type="project" value="InterPro"/>
</dbReference>
<evidence type="ECO:0000256" key="1">
    <source>
        <dbReference type="ARBA" id="ARBA00022801"/>
    </source>
</evidence>
<keyword evidence="6" id="KW-1185">Reference proteome</keyword>
<reference evidence="4 5" key="1">
    <citation type="submission" date="2019-06" db="EMBL/GenBank/DDBJ databases">
        <title>Sequencing the genomes of 1000 actinobacteria strains.</title>
        <authorList>
            <person name="Klenk H.-P."/>
        </authorList>
    </citation>
    <scope>NUCLEOTIDE SEQUENCE [LARGE SCALE GENOMIC DNA]</scope>
    <source>
        <strain evidence="4 5">DSM 44819</strain>
    </source>
</reference>
<comment type="caution">
    <text evidence="4">The sequence shown here is derived from an EMBL/GenBank/DDBJ whole genome shotgun (WGS) entry which is preliminary data.</text>
</comment>
<evidence type="ECO:0000313" key="5">
    <source>
        <dbReference type="Proteomes" id="UP000315983"/>
    </source>
</evidence>
<dbReference type="SUPFAM" id="SSF51338">
    <property type="entry name" value="Composite domain of metallo-dependent hydrolases"/>
    <property type="match status" value="1"/>
</dbReference>
<gene>
    <name evidence="4" type="ORF">FB564_0245</name>
    <name evidence="3" type="ORF">Sar04_30940</name>
</gene>
<dbReference type="RefSeq" id="WP_142116069.1">
    <property type="nucleotide sequence ID" value="NZ_BOQM01000023.1"/>
</dbReference>
<sequence>MTRWLTEYAWLPEHPEPTPDVLIETTGGRITGITPLAAESRPTAGVEVFADAVRLPGLTLPGLANTHSHAFHRALRGRTHGGRGDFWTWRDRMYEVATRLDPDSYLALARAAYAEMALAGITCVGEFHYLHHGPDGTPYADPNAMGSALVEAAAQARIRLTLLDACYLTATVAGDPLVGPQRRFGDGDAHRWAERAAAFAPTGAHLRVGAAIHSVRAVPADQLATVAASANDRDVPLHAHLSEQPAENDACRAEHGCTPTRLLADRGALGQHTTVVHATHPTSSDITVLGDSRTRVCLCPTTERDLADGIGPARRMANAGSALSLGSDSHAVVDLFEEARAVELDERLRTRQRGHFTAGELVTAATVAGHVALAWGDAGRLAVGDRADLVTVRLDSPRTAGVPAVGAFFAATAADVSQVVVDGQVVVRDGRHQMVDVPAELATSIAEVTGTP</sequence>
<evidence type="ECO:0000313" key="3">
    <source>
        <dbReference type="EMBL" id="GIM86358.1"/>
    </source>
</evidence>
<dbReference type="PANTHER" id="PTHR43794">
    <property type="entry name" value="AMINOHYDROLASE SSNA-RELATED"/>
    <property type="match status" value="1"/>
</dbReference>
<dbReference type="EMBL" id="BOQM01000023">
    <property type="protein sequence ID" value="GIM86358.1"/>
    <property type="molecule type" value="Genomic_DNA"/>
</dbReference>
<dbReference type="InterPro" id="IPR011059">
    <property type="entry name" value="Metal-dep_hydrolase_composite"/>
</dbReference>
<dbReference type="GeneID" id="93769609"/>
<dbReference type="AlphaFoldDB" id="A0A542XHA2"/>
<accession>A0A542XHA2</accession>
<dbReference type="NCBIfam" id="NF006681">
    <property type="entry name" value="PRK09229.1-2"/>
    <property type="match status" value="1"/>
</dbReference>
<reference evidence="3 6" key="2">
    <citation type="submission" date="2021-03" db="EMBL/GenBank/DDBJ databases">
        <title>Whole genome shotgun sequence of Salinispora arenicola NBRC 105043.</title>
        <authorList>
            <person name="Komaki H."/>
            <person name="Tamura T."/>
        </authorList>
    </citation>
    <scope>NUCLEOTIDE SEQUENCE [LARGE SCALE GENOMIC DNA]</scope>
    <source>
        <strain evidence="3 6">NBRC 105043</strain>
    </source>
</reference>
<evidence type="ECO:0000313" key="6">
    <source>
        <dbReference type="Proteomes" id="UP000677457"/>
    </source>
</evidence>
<dbReference type="Pfam" id="PF01979">
    <property type="entry name" value="Amidohydro_1"/>
    <property type="match status" value="1"/>
</dbReference>
<dbReference type="Gene3D" id="3.20.20.140">
    <property type="entry name" value="Metal-dependent hydrolases"/>
    <property type="match status" value="1"/>
</dbReference>
<dbReference type="Proteomes" id="UP000677457">
    <property type="component" value="Unassembled WGS sequence"/>
</dbReference>
<dbReference type="InterPro" id="IPR050287">
    <property type="entry name" value="MTA/SAH_deaminase"/>
</dbReference>
<dbReference type="PANTHER" id="PTHR43794:SF11">
    <property type="entry name" value="AMIDOHYDROLASE-RELATED DOMAIN-CONTAINING PROTEIN"/>
    <property type="match status" value="1"/>
</dbReference>
<keyword evidence="1" id="KW-0378">Hydrolase</keyword>
<dbReference type="Gene3D" id="2.30.40.10">
    <property type="entry name" value="Urease, subunit C, domain 1"/>
    <property type="match status" value="1"/>
</dbReference>
<feature type="domain" description="Amidohydrolase-related" evidence="2">
    <location>
        <begin position="60"/>
        <end position="426"/>
    </location>
</feature>
<name>A0A542XHA2_SALAC</name>
<dbReference type="SUPFAM" id="SSF51556">
    <property type="entry name" value="Metallo-dependent hydrolases"/>
    <property type="match status" value="1"/>
</dbReference>
<evidence type="ECO:0000259" key="2">
    <source>
        <dbReference type="Pfam" id="PF01979"/>
    </source>
</evidence>
<dbReference type="InterPro" id="IPR006680">
    <property type="entry name" value="Amidohydro-rel"/>
</dbReference>
<dbReference type="InterPro" id="IPR032466">
    <property type="entry name" value="Metal_Hydrolase"/>
</dbReference>
<dbReference type="NCBIfam" id="TIGR02022">
    <property type="entry name" value="hutF"/>
    <property type="match status" value="1"/>
</dbReference>
<organism evidence="4 5">
    <name type="scientific">Salinispora arenicola</name>
    <dbReference type="NCBI Taxonomy" id="168697"/>
    <lineage>
        <taxon>Bacteria</taxon>
        <taxon>Bacillati</taxon>
        <taxon>Actinomycetota</taxon>
        <taxon>Actinomycetes</taxon>
        <taxon>Micromonosporales</taxon>
        <taxon>Micromonosporaceae</taxon>
        <taxon>Salinispora</taxon>
    </lineage>
</organism>
<dbReference type="InterPro" id="IPR010252">
    <property type="entry name" value="HutF"/>
</dbReference>
<protein>
    <submittedName>
        <fullName evidence="3">Formimidoylglutamate deiminase</fullName>
    </submittedName>
    <submittedName>
        <fullName evidence="4">Formiminoglutamate deiminase</fullName>
    </submittedName>
</protein>